<dbReference type="EMBL" id="JAEVFJ010000011">
    <property type="protein sequence ID" value="KAH8101877.1"/>
    <property type="molecule type" value="Genomic_DNA"/>
</dbReference>
<evidence type="ECO:0000256" key="3">
    <source>
        <dbReference type="SAM" id="MobiDB-lite"/>
    </source>
</evidence>
<dbReference type="PANTHER" id="PTHR33365">
    <property type="entry name" value="YALI0B05434P"/>
    <property type="match status" value="1"/>
</dbReference>
<evidence type="ECO:0000313" key="6">
    <source>
        <dbReference type="Proteomes" id="UP000813824"/>
    </source>
</evidence>
<keyword evidence="6" id="KW-1185">Reference proteome</keyword>
<dbReference type="AlphaFoldDB" id="A0A8K0URR0"/>
<name>A0A8K0URR0_9AGAR</name>
<comment type="similarity">
    <text evidence="2">Belongs to the ustYa family.</text>
</comment>
<accession>A0A8K0URR0</accession>
<dbReference type="GO" id="GO:0043386">
    <property type="term" value="P:mycotoxin biosynthetic process"/>
    <property type="evidence" value="ECO:0007669"/>
    <property type="project" value="InterPro"/>
</dbReference>
<organism evidence="5 6">
    <name type="scientific">Cristinia sonorae</name>
    <dbReference type="NCBI Taxonomy" id="1940300"/>
    <lineage>
        <taxon>Eukaryota</taxon>
        <taxon>Fungi</taxon>
        <taxon>Dikarya</taxon>
        <taxon>Basidiomycota</taxon>
        <taxon>Agaricomycotina</taxon>
        <taxon>Agaricomycetes</taxon>
        <taxon>Agaricomycetidae</taxon>
        <taxon>Agaricales</taxon>
        <taxon>Pleurotineae</taxon>
        <taxon>Stephanosporaceae</taxon>
        <taxon>Cristinia</taxon>
    </lineage>
</organism>
<evidence type="ECO:0000313" key="5">
    <source>
        <dbReference type="EMBL" id="KAH8101877.1"/>
    </source>
</evidence>
<dbReference type="PANTHER" id="PTHR33365:SF4">
    <property type="entry name" value="CYCLOCHLOROTINE BIOSYNTHESIS PROTEIN O"/>
    <property type="match status" value="1"/>
</dbReference>
<keyword evidence="4" id="KW-1133">Transmembrane helix</keyword>
<comment type="caution">
    <text evidence="5">The sequence shown here is derived from an EMBL/GenBank/DDBJ whole genome shotgun (WGS) entry which is preliminary data.</text>
</comment>
<dbReference type="InterPro" id="IPR021765">
    <property type="entry name" value="UstYa-like"/>
</dbReference>
<keyword evidence="4" id="KW-0812">Transmembrane</keyword>
<proteinExistence type="inferred from homology"/>
<protein>
    <submittedName>
        <fullName evidence="5">Uncharacterized protein</fullName>
    </submittedName>
</protein>
<gene>
    <name evidence="5" type="ORF">BXZ70DRAFT_906438</name>
</gene>
<evidence type="ECO:0000256" key="1">
    <source>
        <dbReference type="ARBA" id="ARBA00004685"/>
    </source>
</evidence>
<reference evidence="5" key="1">
    <citation type="journal article" date="2021" name="New Phytol.">
        <title>Evolutionary innovations through gain and loss of genes in the ectomycorrhizal Boletales.</title>
        <authorList>
            <person name="Wu G."/>
            <person name="Miyauchi S."/>
            <person name="Morin E."/>
            <person name="Kuo A."/>
            <person name="Drula E."/>
            <person name="Varga T."/>
            <person name="Kohler A."/>
            <person name="Feng B."/>
            <person name="Cao Y."/>
            <person name="Lipzen A."/>
            <person name="Daum C."/>
            <person name="Hundley H."/>
            <person name="Pangilinan J."/>
            <person name="Johnson J."/>
            <person name="Barry K."/>
            <person name="LaButti K."/>
            <person name="Ng V."/>
            <person name="Ahrendt S."/>
            <person name="Min B."/>
            <person name="Choi I.G."/>
            <person name="Park H."/>
            <person name="Plett J.M."/>
            <person name="Magnuson J."/>
            <person name="Spatafora J.W."/>
            <person name="Nagy L.G."/>
            <person name="Henrissat B."/>
            <person name="Grigoriev I.V."/>
            <person name="Yang Z.L."/>
            <person name="Xu J."/>
            <person name="Martin F.M."/>
        </authorList>
    </citation>
    <scope>NUCLEOTIDE SEQUENCE</scope>
    <source>
        <strain evidence="5">KKN 215</strain>
    </source>
</reference>
<evidence type="ECO:0000256" key="2">
    <source>
        <dbReference type="ARBA" id="ARBA00035112"/>
    </source>
</evidence>
<dbReference type="Pfam" id="PF11807">
    <property type="entry name" value="UstYa"/>
    <property type="match status" value="1"/>
</dbReference>
<feature type="transmembrane region" description="Helical" evidence="4">
    <location>
        <begin position="12"/>
        <end position="30"/>
    </location>
</feature>
<keyword evidence="4" id="KW-0472">Membrane</keyword>
<dbReference type="OrthoDB" id="3687641at2759"/>
<dbReference type="Proteomes" id="UP000813824">
    <property type="component" value="Unassembled WGS sequence"/>
</dbReference>
<evidence type="ECO:0000256" key="4">
    <source>
        <dbReference type="SAM" id="Phobius"/>
    </source>
</evidence>
<comment type="pathway">
    <text evidence="1">Mycotoxin biosynthesis.</text>
</comment>
<feature type="region of interest" description="Disordered" evidence="3">
    <location>
        <begin position="198"/>
        <end position="217"/>
    </location>
</feature>
<sequence>MSQNSSASRATLPIALSALIVFACACILLFNRVSSNQTYSWVGDDFPHTLPVALPPKSHVMAPDEAHFGFHADDDWLAIFPKPWNGFLSLGPEKRTFAVSVYHQLHCLNLIRGALVGKIEQELDEFVGHAEHCFRYLKDTILCRADLTLEKTYWAEDRHGNTVPGAHGMFETHENCVDWELLKAFMEEHPVVLPANATTMRTGGGSGGHGHGHQHLG</sequence>